<evidence type="ECO:0000259" key="5">
    <source>
        <dbReference type="PROSITE" id="PS50949"/>
    </source>
</evidence>
<keyword evidence="2" id="KW-0238">DNA-binding</keyword>
<sequence length="244" mass="28446">MIEIIDKNSPIPLYYQVKEDIVKKIKNKELKVNDRIGSENELVKTYNVSLITIRKALAELVNEGYLYRIQGKGTYVAERKVNRVLNIMSFTEETREKGFKPEIKVLELKIVEDEAIAEKLNIHKAQSIIKIKRLRLADDIPVALQTSYISQALIELESLKNKLAKEKSLYRILNDVGVEPDRAKEVYEVQKLKSEEDCQLLNLHEGDPIFFVKRNTYTKKNELFEYVETILRGDKYTIELELKK</sequence>
<protein>
    <submittedName>
        <fullName evidence="6">GntR family transcriptional regulator</fullName>
    </submittedName>
</protein>
<dbReference type="EMBL" id="FUZT01000013">
    <property type="protein sequence ID" value="SKC85761.1"/>
    <property type="molecule type" value="Genomic_DNA"/>
</dbReference>
<evidence type="ECO:0000256" key="3">
    <source>
        <dbReference type="ARBA" id="ARBA00023163"/>
    </source>
</evidence>
<dbReference type="OrthoDB" id="457376at2"/>
<evidence type="ECO:0000313" key="6">
    <source>
        <dbReference type="EMBL" id="SKC85761.1"/>
    </source>
</evidence>
<dbReference type="PANTHER" id="PTHR44846:SF1">
    <property type="entry name" value="MANNOSYL-D-GLYCERATE TRANSPORT_METABOLISM SYSTEM REPRESSOR MNGR-RELATED"/>
    <property type="match status" value="1"/>
</dbReference>
<dbReference type="GO" id="GO:0003677">
    <property type="term" value="F:DNA binding"/>
    <property type="evidence" value="ECO:0007669"/>
    <property type="project" value="UniProtKB-KW"/>
</dbReference>
<dbReference type="InterPro" id="IPR036388">
    <property type="entry name" value="WH-like_DNA-bd_sf"/>
</dbReference>
<name>A0A1T5MBZ7_9FIRM</name>
<dbReference type="InterPro" id="IPR050679">
    <property type="entry name" value="Bact_HTH_transcr_reg"/>
</dbReference>
<dbReference type="Pfam" id="PF00392">
    <property type="entry name" value="GntR"/>
    <property type="match status" value="1"/>
</dbReference>
<evidence type="ECO:0000256" key="2">
    <source>
        <dbReference type="ARBA" id="ARBA00023125"/>
    </source>
</evidence>
<feature type="domain" description="HTH gntR-type" evidence="5">
    <location>
        <begin position="11"/>
        <end position="79"/>
    </location>
</feature>
<dbReference type="PANTHER" id="PTHR44846">
    <property type="entry name" value="MANNOSYL-D-GLYCERATE TRANSPORT/METABOLISM SYSTEM REPRESSOR MNGR-RELATED"/>
    <property type="match status" value="1"/>
</dbReference>
<organism evidence="6 7">
    <name type="scientific">Maledivibacter halophilus</name>
    <dbReference type="NCBI Taxonomy" id="36842"/>
    <lineage>
        <taxon>Bacteria</taxon>
        <taxon>Bacillati</taxon>
        <taxon>Bacillota</taxon>
        <taxon>Clostridia</taxon>
        <taxon>Peptostreptococcales</taxon>
        <taxon>Caminicellaceae</taxon>
        <taxon>Maledivibacter</taxon>
    </lineage>
</organism>
<dbReference type="SUPFAM" id="SSF46785">
    <property type="entry name" value="Winged helix' DNA-binding domain"/>
    <property type="match status" value="1"/>
</dbReference>
<dbReference type="Proteomes" id="UP000190285">
    <property type="component" value="Unassembled WGS sequence"/>
</dbReference>
<dbReference type="SUPFAM" id="SSF64288">
    <property type="entry name" value="Chorismate lyase-like"/>
    <property type="match status" value="1"/>
</dbReference>
<dbReference type="CDD" id="cd07377">
    <property type="entry name" value="WHTH_GntR"/>
    <property type="match status" value="1"/>
</dbReference>
<evidence type="ECO:0000256" key="4">
    <source>
        <dbReference type="SAM" id="Coils"/>
    </source>
</evidence>
<dbReference type="InterPro" id="IPR000524">
    <property type="entry name" value="Tscrpt_reg_HTH_GntR"/>
</dbReference>
<dbReference type="InterPro" id="IPR011663">
    <property type="entry name" value="UTRA"/>
</dbReference>
<evidence type="ECO:0000256" key="1">
    <source>
        <dbReference type="ARBA" id="ARBA00023015"/>
    </source>
</evidence>
<evidence type="ECO:0000313" key="7">
    <source>
        <dbReference type="Proteomes" id="UP000190285"/>
    </source>
</evidence>
<accession>A0A1T5MBZ7</accession>
<dbReference type="InterPro" id="IPR036390">
    <property type="entry name" value="WH_DNA-bd_sf"/>
</dbReference>
<reference evidence="6 7" key="1">
    <citation type="submission" date="2017-02" db="EMBL/GenBank/DDBJ databases">
        <authorList>
            <person name="Peterson S.W."/>
        </authorList>
    </citation>
    <scope>NUCLEOTIDE SEQUENCE [LARGE SCALE GENOMIC DNA]</scope>
    <source>
        <strain evidence="6 7">M1</strain>
    </source>
</reference>
<keyword evidence="4" id="KW-0175">Coiled coil</keyword>
<dbReference type="FunFam" id="1.10.10.10:FF:000079">
    <property type="entry name" value="GntR family transcriptional regulator"/>
    <property type="match status" value="1"/>
</dbReference>
<keyword evidence="1" id="KW-0805">Transcription regulation</keyword>
<feature type="coiled-coil region" evidence="4">
    <location>
        <begin position="149"/>
        <end position="176"/>
    </location>
</feature>
<dbReference type="SMART" id="SM00345">
    <property type="entry name" value="HTH_GNTR"/>
    <property type="match status" value="1"/>
</dbReference>
<dbReference type="GO" id="GO:0045892">
    <property type="term" value="P:negative regulation of DNA-templated transcription"/>
    <property type="evidence" value="ECO:0007669"/>
    <property type="project" value="TreeGrafter"/>
</dbReference>
<gene>
    <name evidence="6" type="ORF">SAMN02194393_04439</name>
</gene>
<dbReference type="Gene3D" id="3.40.1410.10">
    <property type="entry name" value="Chorismate lyase-like"/>
    <property type="match status" value="1"/>
</dbReference>
<dbReference type="GO" id="GO:0003700">
    <property type="term" value="F:DNA-binding transcription factor activity"/>
    <property type="evidence" value="ECO:0007669"/>
    <property type="project" value="InterPro"/>
</dbReference>
<dbReference type="SMART" id="SM00866">
    <property type="entry name" value="UTRA"/>
    <property type="match status" value="1"/>
</dbReference>
<dbReference type="AlphaFoldDB" id="A0A1T5MBZ7"/>
<dbReference type="Pfam" id="PF07702">
    <property type="entry name" value="UTRA"/>
    <property type="match status" value="1"/>
</dbReference>
<dbReference type="InterPro" id="IPR028978">
    <property type="entry name" value="Chorismate_lyase_/UTRA_dom_sf"/>
</dbReference>
<keyword evidence="3" id="KW-0804">Transcription</keyword>
<dbReference type="PROSITE" id="PS50949">
    <property type="entry name" value="HTH_GNTR"/>
    <property type="match status" value="1"/>
</dbReference>
<dbReference type="Gene3D" id="1.10.10.10">
    <property type="entry name" value="Winged helix-like DNA-binding domain superfamily/Winged helix DNA-binding domain"/>
    <property type="match status" value="1"/>
</dbReference>
<dbReference type="RefSeq" id="WP_079494773.1">
    <property type="nucleotide sequence ID" value="NZ_FUZT01000013.1"/>
</dbReference>
<dbReference type="STRING" id="36842.SAMN02194393_04439"/>
<keyword evidence="7" id="KW-1185">Reference proteome</keyword>
<proteinExistence type="predicted"/>